<evidence type="ECO:0000313" key="2">
    <source>
        <dbReference type="Proteomes" id="UP000663508"/>
    </source>
</evidence>
<organism evidence="1 2">
    <name type="scientific">Methylobacterium indicum</name>
    <dbReference type="NCBI Taxonomy" id="1775910"/>
    <lineage>
        <taxon>Bacteria</taxon>
        <taxon>Pseudomonadati</taxon>
        <taxon>Pseudomonadota</taxon>
        <taxon>Alphaproteobacteria</taxon>
        <taxon>Hyphomicrobiales</taxon>
        <taxon>Methylobacteriaceae</taxon>
        <taxon>Methylobacterium</taxon>
    </lineage>
</organism>
<name>A0A8H8X0I1_9HYPH</name>
<proteinExistence type="predicted"/>
<protein>
    <recommendedName>
        <fullName evidence="3">ATP-binding protein</fullName>
    </recommendedName>
</protein>
<dbReference type="EMBL" id="AP024146">
    <property type="protein sequence ID" value="BCM87583.1"/>
    <property type="molecule type" value="Genomic_DNA"/>
</dbReference>
<evidence type="ECO:0008006" key="3">
    <source>
        <dbReference type="Google" id="ProtNLM"/>
    </source>
</evidence>
<geneLocation type="plasmid" evidence="1 2">
    <name>pVL1_1</name>
</geneLocation>
<dbReference type="RefSeq" id="WP_207183769.1">
    <property type="nucleotide sequence ID" value="NZ_AP024146.1"/>
</dbReference>
<dbReference type="KEGG" id="mind:mvi_60440"/>
<dbReference type="Proteomes" id="UP000663508">
    <property type="component" value="Plasmid pVL1_1"/>
</dbReference>
<accession>A0A8H8X0I1</accession>
<dbReference type="AlphaFoldDB" id="A0A8H8X0I1"/>
<sequence>MSGTTFLRSIRLRDDLAEPRRFSHYRPTRKSTAVIDAVIRPNAASMVVAAYGSGKSMAAGVGALLVRNDAAARAVAAPILDRMARVDRSLADAARKRQASRGRGLVVTLSGFVDRLAAEIAEQVGLTEVGNLDKVLRAIGRLPSHDHVAIVWDEFGRHLEGIVDHGRSAELDQVQTLAEWTVRAARPTASLTLLMHQNLLAYAGRLNQATRSEWRKVEGRFTPIRFLEDSFELYELLAEVISEGRSATPSAPPDLAAAAIEAGWFGGETDVERVGRVIRGAWPISAGALHALPALVARVGQNERSLFGFLASERATGSVGFEEVYTAFSDAMRSDVGIGGTHRRWVEAEGARSRATDAVEHEILAAACILQLGRDGERRRLPRATLELAVASRGYAPAAVRKAVDALIDRSLLLWRTRNNDVSVWHGADIDVASRVREERDRRSETFDLASFLLSRLAAPFVRPVAHNVRLGVTRHLKGVYLTARELGACKDGLPPSVIPAEDEDGRVAYVLAESHEDLKAARKVALGPLAMGRRIVFAVPDEPCELREAALEVLALEALRSDKDFLSADPLVGSEIDELLSVARGHLGALLRRLTDPRPSGTTWYHNGQALDVTPDRPASVVASRLMDRWFPQTPHVANDGIMRDRISRQMRTARVRVMRNSLERSGRPHLGYDPEDRSAEASVYRTVLGNTGLYLTEDGAGRFADPGEPSDAALDQAWTLIGEFFGTPSSAAKPMSDLVAQLAGEPFGLPRGLIPILATAGYVRFARAVALTCDGVYLPDILGYDVERLFEDPKPYAVTVLDPKPDLTEYLGEVAYVFAHDRPGPGTELVRFAYDAVSRWRATIPDAARRTNRLSVGARELVRLTSVLTDPVDLLLHAMPGLPGIATAPDGDRLRRAVVALERFRNEVDGLVDGYAREAVQAIAEALTLNDRRPDPVGGVQDWVGCLDVDALLARSDLRATDKAILRTTRETANGRFNPKSLARALSSVLLQKGLEQWGDATVDQFRTTLREARSRIEDAALEAPVLPATLRPVVEAKIGRLEEILRRLPAPSENVVSIRKAQVP</sequence>
<evidence type="ECO:0000313" key="1">
    <source>
        <dbReference type="EMBL" id="BCM87583.1"/>
    </source>
</evidence>
<gene>
    <name evidence="1" type="ORF">mvi_60440</name>
</gene>
<keyword evidence="1" id="KW-0614">Plasmid</keyword>
<reference evidence="1" key="1">
    <citation type="submission" date="2020-11" db="EMBL/GenBank/DDBJ databases">
        <title>Complete genome sequence of a novel pathogenic Methylobacterium strain isolated from rice in Vietnam.</title>
        <authorList>
            <person name="Lai K."/>
            <person name="Okazaki S."/>
            <person name="Higashi K."/>
            <person name="Mori H."/>
            <person name="Toyoda A."/>
            <person name="Kurokawa K."/>
        </authorList>
    </citation>
    <scope>NUCLEOTIDE SEQUENCE</scope>
    <source>
        <strain evidence="1">VL1</strain>
        <plasmid evidence="1">pVL1_1</plasmid>
    </source>
</reference>